<sequence>MEEREKGRTTTLAKRKKNRRAVVMKREKDEVKDRERESRREGETWQRRGKRELSSPAPPLRAATTAEVFSVGAVPPRCPITITLSLLENRERERKNDGKKRTNLCCRCCQRSPCLRKPPFQAAILEPQPPP</sequence>
<protein>
    <submittedName>
        <fullName evidence="2">Uncharacterized protein</fullName>
    </submittedName>
</protein>
<comment type="caution">
    <text evidence="2">The sequence shown here is derived from an EMBL/GenBank/DDBJ whole genome shotgun (WGS) entry which is preliminary data.</text>
</comment>
<feature type="compositionally biased region" description="Basic residues" evidence="1">
    <location>
        <begin position="13"/>
        <end position="23"/>
    </location>
</feature>
<accession>A0ABU6ZIX5</accession>
<feature type="region of interest" description="Disordered" evidence="1">
    <location>
        <begin position="1"/>
        <end position="61"/>
    </location>
</feature>
<dbReference type="Proteomes" id="UP001341840">
    <property type="component" value="Unassembled WGS sequence"/>
</dbReference>
<dbReference type="EMBL" id="JASCZI010272366">
    <property type="protein sequence ID" value="MED6221891.1"/>
    <property type="molecule type" value="Genomic_DNA"/>
</dbReference>
<organism evidence="2 3">
    <name type="scientific">Stylosanthes scabra</name>
    <dbReference type="NCBI Taxonomy" id="79078"/>
    <lineage>
        <taxon>Eukaryota</taxon>
        <taxon>Viridiplantae</taxon>
        <taxon>Streptophyta</taxon>
        <taxon>Embryophyta</taxon>
        <taxon>Tracheophyta</taxon>
        <taxon>Spermatophyta</taxon>
        <taxon>Magnoliopsida</taxon>
        <taxon>eudicotyledons</taxon>
        <taxon>Gunneridae</taxon>
        <taxon>Pentapetalae</taxon>
        <taxon>rosids</taxon>
        <taxon>fabids</taxon>
        <taxon>Fabales</taxon>
        <taxon>Fabaceae</taxon>
        <taxon>Papilionoideae</taxon>
        <taxon>50 kb inversion clade</taxon>
        <taxon>dalbergioids sensu lato</taxon>
        <taxon>Dalbergieae</taxon>
        <taxon>Pterocarpus clade</taxon>
        <taxon>Stylosanthes</taxon>
    </lineage>
</organism>
<name>A0ABU6ZIX5_9FABA</name>
<keyword evidence="3" id="KW-1185">Reference proteome</keyword>
<evidence type="ECO:0000256" key="1">
    <source>
        <dbReference type="SAM" id="MobiDB-lite"/>
    </source>
</evidence>
<evidence type="ECO:0000313" key="2">
    <source>
        <dbReference type="EMBL" id="MED6221891.1"/>
    </source>
</evidence>
<feature type="compositionally biased region" description="Basic and acidic residues" evidence="1">
    <location>
        <begin position="24"/>
        <end position="46"/>
    </location>
</feature>
<proteinExistence type="predicted"/>
<reference evidence="2 3" key="1">
    <citation type="journal article" date="2023" name="Plants (Basel)">
        <title>Bridging the Gap: Combining Genomics and Transcriptomics Approaches to Understand Stylosanthes scabra, an Orphan Legume from the Brazilian Caatinga.</title>
        <authorList>
            <person name="Ferreira-Neto J.R.C."/>
            <person name="da Silva M.D."/>
            <person name="Binneck E."/>
            <person name="de Melo N.F."/>
            <person name="da Silva R.H."/>
            <person name="de Melo A.L.T.M."/>
            <person name="Pandolfi V."/>
            <person name="Bustamante F.O."/>
            <person name="Brasileiro-Vidal A.C."/>
            <person name="Benko-Iseppon A.M."/>
        </authorList>
    </citation>
    <scope>NUCLEOTIDE SEQUENCE [LARGE SCALE GENOMIC DNA]</scope>
    <source>
        <tissue evidence="2">Leaves</tissue>
    </source>
</reference>
<evidence type="ECO:0000313" key="3">
    <source>
        <dbReference type="Proteomes" id="UP001341840"/>
    </source>
</evidence>
<gene>
    <name evidence="2" type="ORF">PIB30_059158</name>
</gene>